<evidence type="ECO:0000256" key="2">
    <source>
        <dbReference type="SAM" id="SignalP"/>
    </source>
</evidence>
<dbReference type="Pfam" id="PF00089">
    <property type="entry name" value="Trypsin"/>
    <property type="match status" value="1"/>
</dbReference>
<proteinExistence type="predicted"/>
<keyword evidence="2" id="KW-0732">Signal</keyword>
<dbReference type="SMART" id="SM00020">
    <property type="entry name" value="Tryp_SPc"/>
    <property type="match status" value="1"/>
</dbReference>
<dbReference type="PRINTS" id="PR00722">
    <property type="entry name" value="CHYMOTRYPSIN"/>
</dbReference>
<dbReference type="Proteomes" id="UP001595740">
    <property type="component" value="Unassembled WGS sequence"/>
</dbReference>
<dbReference type="PROSITE" id="PS50240">
    <property type="entry name" value="TRYPSIN_DOM"/>
    <property type="match status" value="1"/>
</dbReference>
<gene>
    <name evidence="4" type="ORF">ACFOLC_13270</name>
</gene>
<protein>
    <submittedName>
        <fullName evidence="4">S1 family peptidase</fullName>
    </submittedName>
</protein>
<accession>A0ABV7RVH0</accession>
<reference evidence="5" key="1">
    <citation type="journal article" date="2019" name="Int. J. Syst. Evol. Microbiol.">
        <title>The Global Catalogue of Microorganisms (GCM) 10K type strain sequencing project: providing services to taxonomists for standard genome sequencing and annotation.</title>
        <authorList>
            <consortium name="The Broad Institute Genomics Platform"/>
            <consortium name="The Broad Institute Genome Sequencing Center for Infectious Disease"/>
            <person name="Wu L."/>
            <person name="Ma J."/>
        </authorList>
    </citation>
    <scope>NUCLEOTIDE SEQUENCE [LARGE SCALE GENOMIC DNA]</scope>
    <source>
        <strain evidence="5">KCTC 42875</strain>
    </source>
</reference>
<name>A0ABV7RVH0_9GAMM</name>
<dbReference type="Gene3D" id="2.40.10.10">
    <property type="entry name" value="Trypsin-like serine proteases"/>
    <property type="match status" value="1"/>
</dbReference>
<keyword evidence="5" id="KW-1185">Reference proteome</keyword>
<dbReference type="RefSeq" id="WP_386759738.1">
    <property type="nucleotide sequence ID" value="NZ_JBHRXK010000006.1"/>
</dbReference>
<dbReference type="InterPro" id="IPR009003">
    <property type="entry name" value="Peptidase_S1_PA"/>
</dbReference>
<dbReference type="PANTHER" id="PTHR24250:SF27">
    <property type="entry name" value="ELASTASE 2 LIKE"/>
    <property type="match status" value="1"/>
</dbReference>
<sequence length="281" mass="29881">MNRYLLFVLLAISSTASAIVIRSDVDDAKYRIPASAFPALADMPGEGHGVLIAPQWVLTAAHAAPMHDMEQTVSIGGVERKVESVINYPTYTRMPEALAKEALASGDPAKIHQFLATSDDIALVKLAAPVRDVAPVPLYRGNEEIGKTVQIIGKGATGNGADGQLPHGSHRTILRRAFNAITGAGARYLWYQFDPPPSGLPLEGVLGSGDSGGPVMIYNNGTKQLVGLGSWIRSAPGNGLQAGLYGQVVYNVRVSRYVKWIDSVILDKASEALAEHPGTLF</sequence>
<feature type="domain" description="Peptidase S1" evidence="3">
    <location>
        <begin position="20"/>
        <end position="266"/>
    </location>
</feature>
<evidence type="ECO:0000259" key="3">
    <source>
        <dbReference type="PROSITE" id="PS50240"/>
    </source>
</evidence>
<evidence type="ECO:0000313" key="4">
    <source>
        <dbReference type="EMBL" id="MFC3551975.1"/>
    </source>
</evidence>
<feature type="chain" id="PRO_5047538924" evidence="2">
    <location>
        <begin position="19"/>
        <end position="281"/>
    </location>
</feature>
<dbReference type="SUPFAM" id="SSF50494">
    <property type="entry name" value="Trypsin-like serine proteases"/>
    <property type="match status" value="1"/>
</dbReference>
<evidence type="ECO:0000313" key="5">
    <source>
        <dbReference type="Proteomes" id="UP001595740"/>
    </source>
</evidence>
<evidence type="ECO:0000256" key="1">
    <source>
        <dbReference type="ARBA" id="ARBA00023157"/>
    </source>
</evidence>
<keyword evidence="1" id="KW-1015">Disulfide bond</keyword>
<dbReference type="EMBL" id="JBHRXK010000006">
    <property type="protein sequence ID" value="MFC3551975.1"/>
    <property type="molecule type" value="Genomic_DNA"/>
</dbReference>
<dbReference type="InterPro" id="IPR001254">
    <property type="entry name" value="Trypsin_dom"/>
</dbReference>
<comment type="caution">
    <text evidence="4">The sequence shown here is derived from an EMBL/GenBank/DDBJ whole genome shotgun (WGS) entry which is preliminary data.</text>
</comment>
<feature type="signal peptide" evidence="2">
    <location>
        <begin position="1"/>
        <end position="18"/>
    </location>
</feature>
<organism evidence="4 5">
    <name type="scientific">Lysobacter cavernae</name>
    <dbReference type="NCBI Taxonomy" id="1685901"/>
    <lineage>
        <taxon>Bacteria</taxon>
        <taxon>Pseudomonadati</taxon>
        <taxon>Pseudomonadota</taxon>
        <taxon>Gammaproteobacteria</taxon>
        <taxon>Lysobacterales</taxon>
        <taxon>Lysobacteraceae</taxon>
        <taxon>Lysobacter</taxon>
    </lineage>
</organism>
<dbReference type="InterPro" id="IPR001314">
    <property type="entry name" value="Peptidase_S1A"/>
</dbReference>
<dbReference type="InterPro" id="IPR043504">
    <property type="entry name" value="Peptidase_S1_PA_chymotrypsin"/>
</dbReference>
<dbReference type="PANTHER" id="PTHR24250">
    <property type="entry name" value="CHYMOTRYPSIN-RELATED"/>
    <property type="match status" value="1"/>
</dbReference>